<dbReference type="EMBL" id="KE344211">
    <property type="protein sequence ID" value="EXB54842.1"/>
    <property type="molecule type" value="Genomic_DNA"/>
</dbReference>
<dbReference type="Pfam" id="PF10557">
    <property type="entry name" value="Cullin_Nedd8"/>
    <property type="match status" value="1"/>
</dbReference>
<accession>W9R5F0</accession>
<dbReference type="SUPFAM" id="SSF46785">
    <property type="entry name" value="Winged helix' DNA-binding domain"/>
    <property type="match status" value="1"/>
</dbReference>
<dbReference type="Pfam" id="PF26557">
    <property type="entry name" value="Cullin_AB"/>
    <property type="match status" value="1"/>
</dbReference>
<feature type="domain" description="Cullin family profile" evidence="6">
    <location>
        <begin position="86"/>
        <end position="319"/>
    </location>
</feature>
<dbReference type="FunFam" id="1.10.10.10:FF:000503">
    <property type="entry name" value="Cullin-1"/>
    <property type="match status" value="1"/>
</dbReference>
<dbReference type="InterPro" id="IPR036388">
    <property type="entry name" value="WH-like_DNA-bd_sf"/>
</dbReference>
<sequence>MFNLYIEIPEGLEFGANIFEQHITSEGTMLVQEVEDASSSLVANIIRLHDRYMEYVDGCFKNHAFFHRALREAFEELCNKDVAGTSFAELLSMFCDDMLKKGGACEKLSDETIEENLENALKLLVYASDRDLFTKFYKKTLSRRLLFGKSASQENEDLILTKLKQQFGAQFTSRMEAMVTDIKLSKESQKNFKKYLQDNHPDVNTLGIDLNVTVLTTTSWPNFKSTDLTLPHEMLKCIEAFKGFYNMKTQNRKLTWVNSQGTCNIHGRFEAKTIELVVTTCQAALLLLFNSAERLSYSEISIQLTINGQELVALLHSLSCSKYKILKKTPNTAVVSPNDTFEFNSKFTDKMRRIRIAPPSLVAVAEERKKVVEEVDKDRRYAIDAAIVRIMKSRKVLKYQELLIECVKHLSPMFKPDIRAIKKRTEDLITRDYLERDKDDPNTFKYIA</sequence>
<protein>
    <recommendedName>
        <fullName evidence="6">Cullin family profile domain-containing protein</fullName>
    </recommendedName>
</protein>
<evidence type="ECO:0000256" key="5">
    <source>
        <dbReference type="RuleBase" id="RU003829"/>
    </source>
</evidence>
<dbReference type="InterPro" id="IPR016158">
    <property type="entry name" value="Cullin_homology"/>
</dbReference>
<keyword evidence="8" id="KW-1185">Reference proteome</keyword>
<dbReference type="InterPro" id="IPR036390">
    <property type="entry name" value="WH_DNA-bd_sf"/>
</dbReference>
<evidence type="ECO:0000256" key="2">
    <source>
        <dbReference type="ARBA" id="ARBA00022499"/>
    </source>
</evidence>
<dbReference type="InterPro" id="IPR016159">
    <property type="entry name" value="Cullin_repeat-like_dom_sf"/>
</dbReference>
<dbReference type="Gene3D" id="1.10.10.10">
    <property type="entry name" value="Winged helix-like DNA-binding domain superfamily/Winged helix DNA-binding domain"/>
    <property type="match status" value="1"/>
</dbReference>
<dbReference type="Gene3D" id="3.30.230.130">
    <property type="entry name" value="Cullin, Chain C, Domain 2"/>
    <property type="match status" value="1"/>
</dbReference>
<evidence type="ECO:0000256" key="3">
    <source>
        <dbReference type="ARBA" id="ARBA00022843"/>
    </source>
</evidence>
<dbReference type="InterPro" id="IPR059120">
    <property type="entry name" value="Cullin-like_AB"/>
</dbReference>
<dbReference type="SMART" id="SM00884">
    <property type="entry name" value="Cullin_Nedd8"/>
    <property type="match status" value="1"/>
</dbReference>
<dbReference type="STRING" id="981085.W9R5F0"/>
<dbReference type="InterPro" id="IPR036317">
    <property type="entry name" value="Cullin_homology_sf"/>
</dbReference>
<dbReference type="InterPro" id="IPR019559">
    <property type="entry name" value="Cullin_neddylation_domain"/>
</dbReference>
<dbReference type="FunFam" id="1.20.1310.10:FF:000002">
    <property type="entry name" value="cullin-3 isoform X1"/>
    <property type="match status" value="1"/>
</dbReference>
<dbReference type="GO" id="GO:0031625">
    <property type="term" value="F:ubiquitin protein ligase binding"/>
    <property type="evidence" value="ECO:0007669"/>
    <property type="project" value="InterPro"/>
</dbReference>
<dbReference type="SUPFAM" id="SSF74788">
    <property type="entry name" value="Cullin repeat-like"/>
    <property type="match status" value="1"/>
</dbReference>
<evidence type="ECO:0000259" key="6">
    <source>
        <dbReference type="PROSITE" id="PS50069"/>
    </source>
</evidence>
<dbReference type="PANTHER" id="PTHR11932">
    <property type="entry name" value="CULLIN"/>
    <property type="match status" value="1"/>
</dbReference>
<reference evidence="8" key="1">
    <citation type="submission" date="2013-01" db="EMBL/GenBank/DDBJ databases">
        <title>Draft Genome Sequence of a Mulberry Tree, Morus notabilis C.K. Schneid.</title>
        <authorList>
            <person name="He N."/>
            <person name="Zhao S."/>
        </authorList>
    </citation>
    <scope>NUCLEOTIDE SEQUENCE</scope>
</reference>
<evidence type="ECO:0000313" key="7">
    <source>
        <dbReference type="EMBL" id="EXB54842.1"/>
    </source>
</evidence>
<dbReference type="AlphaFoldDB" id="W9R5F0"/>
<evidence type="ECO:0000313" key="8">
    <source>
        <dbReference type="Proteomes" id="UP000030645"/>
    </source>
</evidence>
<name>W9R5F0_9ROSA</name>
<evidence type="ECO:0000256" key="4">
    <source>
        <dbReference type="PROSITE-ProRule" id="PRU00330"/>
    </source>
</evidence>
<keyword evidence="2" id="KW-1017">Isopeptide bond</keyword>
<dbReference type="Gene3D" id="1.20.1310.10">
    <property type="entry name" value="Cullin Repeats"/>
    <property type="match status" value="2"/>
</dbReference>
<organism evidence="7 8">
    <name type="scientific">Morus notabilis</name>
    <dbReference type="NCBI Taxonomy" id="981085"/>
    <lineage>
        <taxon>Eukaryota</taxon>
        <taxon>Viridiplantae</taxon>
        <taxon>Streptophyta</taxon>
        <taxon>Embryophyta</taxon>
        <taxon>Tracheophyta</taxon>
        <taxon>Spermatophyta</taxon>
        <taxon>Magnoliopsida</taxon>
        <taxon>eudicotyledons</taxon>
        <taxon>Gunneridae</taxon>
        <taxon>Pentapetalae</taxon>
        <taxon>rosids</taxon>
        <taxon>fabids</taxon>
        <taxon>Rosales</taxon>
        <taxon>Moraceae</taxon>
        <taxon>Moreae</taxon>
        <taxon>Morus</taxon>
    </lineage>
</organism>
<comment type="similarity">
    <text evidence="1 4 5">Belongs to the cullin family.</text>
</comment>
<dbReference type="SUPFAM" id="SSF75632">
    <property type="entry name" value="Cullin homology domain"/>
    <property type="match status" value="1"/>
</dbReference>
<dbReference type="eggNOG" id="KOG2166">
    <property type="taxonomic scope" value="Eukaryota"/>
</dbReference>
<proteinExistence type="inferred from homology"/>
<gene>
    <name evidence="7" type="ORF">L484_005331</name>
</gene>
<dbReference type="InterPro" id="IPR001373">
    <property type="entry name" value="Cullin_N"/>
</dbReference>
<dbReference type="SMART" id="SM00182">
    <property type="entry name" value="CULLIN"/>
    <property type="match status" value="1"/>
</dbReference>
<dbReference type="PROSITE" id="PS50069">
    <property type="entry name" value="CULLIN_2"/>
    <property type="match status" value="1"/>
</dbReference>
<evidence type="ECO:0000256" key="1">
    <source>
        <dbReference type="ARBA" id="ARBA00006019"/>
    </source>
</evidence>
<keyword evidence="3" id="KW-0832">Ubl conjugation</keyword>
<dbReference type="Pfam" id="PF00888">
    <property type="entry name" value="Cullin"/>
    <property type="match status" value="1"/>
</dbReference>
<dbReference type="GO" id="GO:0006511">
    <property type="term" value="P:ubiquitin-dependent protein catabolic process"/>
    <property type="evidence" value="ECO:0007669"/>
    <property type="project" value="InterPro"/>
</dbReference>
<dbReference type="Proteomes" id="UP000030645">
    <property type="component" value="Unassembled WGS sequence"/>
</dbReference>
<dbReference type="InterPro" id="IPR045093">
    <property type="entry name" value="Cullin"/>
</dbReference>